<reference evidence="2 3" key="1">
    <citation type="journal article" date="2019" name="Commun. Biol.">
        <title>The bagworm genome reveals a unique fibroin gene that provides high tensile strength.</title>
        <authorList>
            <person name="Kono N."/>
            <person name="Nakamura H."/>
            <person name="Ohtoshi R."/>
            <person name="Tomita M."/>
            <person name="Numata K."/>
            <person name="Arakawa K."/>
        </authorList>
    </citation>
    <scope>NUCLEOTIDE SEQUENCE [LARGE SCALE GENOMIC DNA]</scope>
</reference>
<keyword evidence="3" id="KW-1185">Reference proteome</keyword>
<dbReference type="AlphaFoldDB" id="A0A4C1WP52"/>
<organism evidence="2 3">
    <name type="scientific">Eumeta variegata</name>
    <name type="common">Bagworm moth</name>
    <name type="synonym">Eumeta japonica</name>
    <dbReference type="NCBI Taxonomy" id="151549"/>
    <lineage>
        <taxon>Eukaryota</taxon>
        <taxon>Metazoa</taxon>
        <taxon>Ecdysozoa</taxon>
        <taxon>Arthropoda</taxon>
        <taxon>Hexapoda</taxon>
        <taxon>Insecta</taxon>
        <taxon>Pterygota</taxon>
        <taxon>Neoptera</taxon>
        <taxon>Endopterygota</taxon>
        <taxon>Lepidoptera</taxon>
        <taxon>Glossata</taxon>
        <taxon>Ditrysia</taxon>
        <taxon>Tineoidea</taxon>
        <taxon>Psychidae</taxon>
        <taxon>Oiketicinae</taxon>
        <taxon>Eumeta</taxon>
    </lineage>
</organism>
<dbReference type="Proteomes" id="UP000299102">
    <property type="component" value="Unassembled WGS sequence"/>
</dbReference>
<evidence type="ECO:0000313" key="2">
    <source>
        <dbReference type="EMBL" id="GBP52773.1"/>
    </source>
</evidence>
<proteinExistence type="predicted"/>
<accession>A0A4C1WP52</accession>
<evidence type="ECO:0000313" key="3">
    <source>
        <dbReference type="Proteomes" id="UP000299102"/>
    </source>
</evidence>
<comment type="caution">
    <text evidence="2">The sequence shown here is derived from an EMBL/GenBank/DDBJ whole genome shotgun (WGS) entry which is preliminary data.</text>
</comment>
<feature type="region of interest" description="Disordered" evidence="1">
    <location>
        <begin position="1"/>
        <end position="53"/>
    </location>
</feature>
<sequence>MGMSELSLKRYQLQRRDATRRARDRRVIARPPARGRPARNVLPPKQKSAVGSVGSVSLHYRVTTVVDRPQTHWASLSLSSST</sequence>
<dbReference type="EMBL" id="BGZK01000609">
    <property type="protein sequence ID" value="GBP52773.1"/>
    <property type="molecule type" value="Genomic_DNA"/>
</dbReference>
<protein>
    <submittedName>
        <fullName evidence="2">Uncharacterized protein</fullName>
    </submittedName>
</protein>
<gene>
    <name evidence="2" type="ORF">EVAR_27716_1</name>
</gene>
<feature type="compositionally biased region" description="Basic and acidic residues" evidence="1">
    <location>
        <begin position="14"/>
        <end position="27"/>
    </location>
</feature>
<name>A0A4C1WP52_EUMVA</name>
<evidence type="ECO:0000256" key="1">
    <source>
        <dbReference type="SAM" id="MobiDB-lite"/>
    </source>
</evidence>